<reference evidence="4 5" key="1">
    <citation type="journal article" date="2021" name="MBio">
        <title>A New Model Trypanosomatid, Novymonas esmeraldas: Genomic Perception of Its 'Candidatus Pandoraea novymonadis' Endosymbiont.</title>
        <authorList>
            <person name="Zakharova A."/>
            <person name="Saura A."/>
            <person name="Butenko A."/>
            <person name="Podesvova L."/>
            <person name="Warmusova S."/>
            <person name="Kostygov A.Y."/>
            <person name="Nenarokova A."/>
            <person name="Lukes J."/>
            <person name="Opperdoes F.R."/>
            <person name="Yurchenko V."/>
        </authorList>
    </citation>
    <scope>NUCLEOTIDE SEQUENCE [LARGE SCALE GENOMIC DNA]</scope>
    <source>
        <strain evidence="4 5">E262AT.01</strain>
    </source>
</reference>
<dbReference type="Proteomes" id="UP001430356">
    <property type="component" value="Unassembled WGS sequence"/>
</dbReference>
<dbReference type="Pfam" id="PF00708">
    <property type="entry name" value="Acylphosphatase"/>
    <property type="match status" value="1"/>
</dbReference>
<organism evidence="4 5">
    <name type="scientific">Novymonas esmeraldas</name>
    <dbReference type="NCBI Taxonomy" id="1808958"/>
    <lineage>
        <taxon>Eukaryota</taxon>
        <taxon>Discoba</taxon>
        <taxon>Euglenozoa</taxon>
        <taxon>Kinetoplastea</taxon>
        <taxon>Metakinetoplastina</taxon>
        <taxon>Trypanosomatida</taxon>
        <taxon>Trypanosomatidae</taxon>
        <taxon>Novymonas</taxon>
    </lineage>
</organism>
<accession>A0AAW0EM73</accession>
<dbReference type="PANTHER" id="PTHR47268">
    <property type="entry name" value="ACYLPHOSPHATASE"/>
    <property type="match status" value="1"/>
</dbReference>
<evidence type="ECO:0000313" key="4">
    <source>
        <dbReference type="EMBL" id="KAK7194527.1"/>
    </source>
</evidence>
<dbReference type="AlphaFoldDB" id="A0AAW0EM73"/>
<comment type="similarity">
    <text evidence="2">Belongs to the acylphosphatase family.</text>
</comment>
<name>A0AAW0EM73_9TRYP</name>
<dbReference type="Gene3D" id="3.30.70.100">
    <property type="match status" value="1"/>
</dbReference>
<dbReference type="PANTHER" id="PTHR47268:SF4">
    <property type="entry name" value="ACYLPHOSPHATASE"/>
    <property type="match status" value="1"/>
</dbReference>
<protein>
    <recommendedName>
        <fullName evidence="1">acylphosphatase</fullName>
        <ecNumber evidence="1">3.6.1.7</ecNumber>
    </recommendedName>
</protein>
<evidence type="ECO:0000256" key="1">
    <source>
        <dbReference type="PROSITE-ProRule" id="PRU00520"/>
    </source>
</evidence>
<evidence type="ECO:0000256" key="2">
    <source>
        <dbReference type="RuleBase" id="RU004168"/>
    </source>
</evidence>
<feature type="active site" evidence="1">
    <location>
        <position position="64"/>
    </location>
</feature>
<sequence>MPTAKSSSPAAPSPATTAAAITAESAPRIVTRRILVSGRVQGVFYRKYTALQAAELGVTGTVRNLPDGRVEVFAEGTEAQVAALVLWCHRGSPKAQVTDVAVEDCTPTTTPPVCRRQLGFVVLR</sequence>
<proteinExistence type="inferred from homology"/>
<feature type="domain" description="Acylphosphatase-like" evidence="3">
    <location>
        <begin position="31"/>
        <end position="124"/>
    </location>
</feature>
<comment type="catalytic activity">
    <reaction evidence="1">
        <text>an acyl phosphate + H2O = a carboxylate + phosphate + H(+)</text>
        <dbReference type="Rhea" id="RHEA:14965"/>
        <dbReference type="ChEBI" id="CHEBI:15377"/>
        <dbReference type="ChEBI" id="CHEBI:15378"/>
        <dbReference type="ChEBI" id="CHEBI:29067"/>
        <dbReference type="ChEBI" id="CHEBI:43474"/>
        <dbReference type="ChEBI" id="CHEBI:59918"/>
        <dbReference type="EC" id="3.6.1.7"/>
    </reaction>
</comment>
<feature type="active site" evidence="1">
    <location>
        <position position="46"/>
    </location>
</feature>
<evidence type="ECO:0000313" key="5">
    <source>
        <dbReference type="Proteomes" id="UP001430356"/>
    </source>
</evidence>
<dbReference type="SUPFAM" id="SSF54975">
    <property type="entry name" value="Acylphosphatase/BLUF domain-like"/>
    <property type="match status" value="1"/>
</dbReference>
<dbReference type="GO" id="GO:0003998">
    <property type="term" value="F:acylphosphatase activity"/>
    <property type="evidence" value="ECO:0007669"/>
    <property type="project" value="UniProtKB-EC"/>
</dbReference>
<gene>
    <name evidence="4" type="ORF">NESM_000369900</name>
</gene>
<dbReference type="InterPro" id="IPR020456">
    <property type="entry name" value="Acylphosphatase"/>
</dbReference>
<dbReference type="PROSITE" id="PS51160">
    <property type="entry name" value="ACYLPHOSPHATASE_3"/>
    <property type="match status" value="1"/>
</dbReference>
<dbReference type="EC" id="3.6.1.7" evidence="1"/>
<comment type="caution">
    <text evidence="4">The sequence shown here is derived from an EMBL/GenBank/DDBJ whole genome shotgun (WGS) entry which is preliminary data.</text>
</comment>
<evidence type="ECO:0000259" key="3">
    <source>
        <dbReference type="PROSITE" id="PS51160"/>
    </source>
</evidence>
<dbReference type="InterPro" id="IPR001792">
    <property type="entry name" value="Acylphosphatase-like_dom"/>
</dbReference>
<keyword evidence="1" id="KW-0378">Hydrolase</keyword>
<dbReference type="EMBL" id="JAECZO010000038">
    <property type="protein sequence ID" value="KAK7194527.1"/>
    <property type="molecule type" value="Genomic_DNA"/>
</dbReference>
<keyword evidence="5" id="KW-1185">Reference proteome</keyword>
<dbReference type="InterPro" id="IPR036046">
    <property type="entry name" value="Acylphosphatase-like_dom_sf"/>
</dbReference>